<dbReference type="EMBL" id="FNND01000002">
    <property type="protein sequence ID" value="SDW47376.1"/>
    <property type="molecule type" value="Genomic_DNA"/>
</dbReference>
<keyword evidence="2" id="KW-1185">Reference proteome</keyword>
<dbReference type="OrthoDB" id="1257496at2"/>
<comment type="caution">
    <text evidence="1">The sequence shown here is derived from an EMBL/GenBank/DDBJ whole genome shotgun (WGS) entry which is preliminary data.</text>
</comment>
<name>A0A1H2TTV0_9FLAO</name>
<dbReference type="GeneID" id="85016410"/>
<sequence>MIHITPAVPTSGLFMHTLADLTGGVTIASNFLGGAYLYAGTPIGKGSDGCYEVEKIAYTLYVTPTASKELKVAKGHHFLAGDYIAADIADGQRIAAVNKEHAEYDTLTLEQAFAVDIPKDTPLFASEGHNKIPKVAPVALIAHTTLVPREGDLYCAAWLIGVVKEERSQPIAKTLREQLKLISFI</sequence>
<protein>
    <submittedName>
        <fullName evidence="1">Uncharacterized protein</fullName>
    </submittedName>
</protein>
<gene>
    <name evidence="1" type="ORF">SAMN05444420_102319</name>
</gene>
<reference evidence="1 2" key="1">
    <citation type="submission" date="2016-10" db="EMBL/GenBank/DDBJ databases">
        <authorList>
            <person name="Varghese N."/>
            <person name="Submissions S."/>
        </authorList>
    </citation>
    <scope>NUCLEOTIDE SEQUENCE [LARGE SCALE GENOMIC DNA]</scope>
    <source>
        <strain evidence="1 2">DSM 11449</strain>
    </source>
</reference>
<dbReference type="Proteomes" id="UP000182771">
    <property type="component" value="Unassembled WGS sequence"/>
</dbReference>
<organism evidence="1 2">
    <name type="scientific">Capnocytophaga granulosa</name>
    <dbReference type="NCBI Taxonomy" id="45242"/>
    <lineage>
        <taxon>Bacteria</taxon>
        <taxon>Pseudomonadati</taxon>
        <taxon>Bacteroidota</taxon>
        <taxon>Flavobacteriia</taxon>
        <taxon>Flavobacteriales</taxon>
        <taxon>Flavobacteriaceae</taxon>
        <taxon>Capnocytophaga</taxon>
    </lineage>
</organism>
<dbReference type="RefSeq" id="WP_016420109.1">
    <property type="nucleotide sequence ID" value="NZ_CAUVDM010000015.1"/>
</dbReference>
<dbReference type="AlphaFoldDB" id="A0A1H2TTV0"/>
<evidence type="ECO:0000313" key="2">
    <source>
        <dbReference type="Proteomes" id="UP000182771"/>
    </source>
</evidence>
<proteinExistence type="predicted"/>
<evidence type="ECO:0000313" key="1">
    <source>
        <dbReference type="EMBL" id="SDW47376.1"/>
    </source>
</evidence>
<accession>A0A1H2TTV0</accession>